<comment type="caution">
    <text evidence="4">Lacks conserved residue(s) required for the propagation of feature annotation.</text>
</comment>
<accession>A0A6G7ZQN1</accession>
<dbReference type="HAMAP" id="MF_00528">
    <property type="entry name" value="Maf"/>
    <property type="match status" value="1"/>
</dbReference>
<dbReference type="Proteomes" id="UP000502502">
    <property type="component" value="Chromosome"/>
</dbReference>
<protein>
    <recommendedName>
        <fullName evidence="4">Nucleoside triphosphate pyrophosphatase</fullName>
        <ecNumber evidence="4">3.6.1.9</ecNumber>
    </recommendedName>
    <alternativeName>
        <fullName evidence="4">Nucleotide pyrophosphatase</fullName>
        <shortName evidence="4">Nucleotide PPase</shortName>
    </alternativeName>
</protein>
<comment type="cofactor">
    <cofactor evidence="1 4">
        <name>a divalent metal cation</name>
        <dbReference type="ChEBI" id="CHEBI:60240"/>
    </cofactor>
</comment>
<comment type="similarity">
    <text evidence="4">Belongs to the Maf family.</text>
</comment>
<dbReference type="InterPro" id="IPR029001">
    <property type="entry name" value="ITPase-like_fam"/>
</dbReference>
<dbReference type="PANTHER" id="PTHR43213">
    <property type="entry name" value="BIFUNCTIONAL DTTP/UTP PYROPHOSPHATASE/METHYLTRANSFERASE PROTEIN-RELATED"/>
    <property type="match status" value="1"/>
</dbReference>
<evidence type="ECO:0000256" key="2">
    <source>
        <dbReference type="ARBA" id="ARBA00022801"/>
    </source>
</evidence>
<dbReference type="KEGG" id="ssin:G7078_01275"/>
<organism evidence="5 6">
    <name type="scientific">Sphingomonas sinipercae</name>
    <dbReference type="NCBI Taxonomy" id="2714944"/>
    <lineage>
        <taxon>Bacteria</taxon>
        <taxon>Pseudomonadati</taxon>
        <taxon>Pseudomonadota</taxon>
        <taxon>Alphaproteobacteria</taxon>
        <taxon>Sphingomonadales</taxon>
        <taxon>Sphingomonadaceae</taxon>
        <taxon>Sphingomonas</taxon>
    </lineage>
</organism>
<name>A0A6G7ZQN1_9SPHN</name>
<comment type="function">
    <text evidence="4">Nucleoside triphosphate pyrophosphatase. May have a dual role in cell division arrest and in preventing the incorporation of modified nucleotides into cellular nucleic acids.</text>
</comment>
<comment type="catalytic activity">
    <reaction evidence="4">
        <text>a 2'-deoxyribonucleoside 5'-triphosphate + H2O = a 2'-deoxyribonucleoside 5'-phosphate + diphosphate + H(+)</text>
        <dbReference type="Rhea" id="RHEA:44644"/>
        <dbReference type="ChEBI" id="CHEBI:15377"/>
        <dbReference type="ChEBI" id="CHEBI:15378"/>
        <dbReference type="ChEBI" id="CHEBI:33019"/>
        <dbReference type="ChEBI" id="CHEBI:61560"/>
        <dbReference type="ChEBI" id="CHEBI:65317"/>
        <dbReference type="EC" id="3.6.1.9"/>
    </reaction>
</comment>
<reference evidence="5 6" key="1">
    <citation type="submission" date="2020-03" db="EMBL/GenBank/DDBJ databases">
        <title>Sphingomonas sp. nov., isolated from fish.</title>
        <authorList>
            <person name="Hyun D.-W."/>
            <person name="Bae J.-W."/>
        </authorList>
    </citation>
    <scope>NUCLEOTIDE SEQUENCE [LARGE SCALE GENOMIC DNA]</scope>
    <source>
        <strain evidence="5 6">HDW15C</strain>
    </source>
</reference>
<proteinExistence type="inferred from homology"/>
<comment type="subcellular location">
    <subcellularLocation>
        <location evidence="4">Cytoplasm</location>
    </subcellularLocation>
</comment>
<dbReference type="AlphaFoldDB" id="A0A6G7ZQN1"/>
<dbReference type="PIRSF" id="PIRSF006305">
    <property type="entry name" value="Maf"/>
    <property type="match status" value="1"/>
</dbReference>
<dbReference type="Pfam" id="PF02545">
    <property type="entry name" value="Maf"/>
    <property type="match status" value="1"/>
</dbReference>
<comment type="catalytic activity">
    <reaction evidence="4">
        <text>a ribonucleoside 5'-triphosphate + H2O = a ribonucleoside 5'-phosphate + diphosphate + H(+)</text>
        <dbReference type="Rhea" id="RHEA:23996"/>
        <dbReference type="ChEBI" id="CHEBI:15377"/>
        <dbReference type="ChEBI" id="CHEBI:15378"/>
        <dbReference type="ChEBI" id="CHEBI:33019"/>
        <dbReference type="ChEBI" id="CHEBI:58043"/>
        <dbReference type="ChEBI" id="CHEBI:61557"/>
        <dbReference type="EC" id="3.6.1.9"/>
    </reaction>
</comment>
<dbReference type="InterPro" id="IPR003697">
    <property type="entry name" value="Maf-like"/>
</dbReference>
<dbReference type="GO" id="GO:0047429">
    <property type="term" value="F:nucleoside triphosphate diphosphatase activity"/>
    <property type="evidence" value="ECO:0007669"/>
    <property type="project" value="UniProtKB-EC"/>
</dbReference>
<dbReference type="EMBL" id="CP049871">
    <property type="protein sequence ID" value="QIL03238.1"/>
    <property type="molecule type" value="Genomic_DNA"/>
</dbReference>
<evidence type="ECO:0000313" key="5">
    <source>
        <dbReference type="EMBL" id="QIL03238.1"/>
    </source>
</evidence>
<keyword evidence="2 4" id="KW-0378">Hydrolase</keyword>
<keyword evidence="3 4" id="KW-0546">Nucleotide metabolism</keyword>
<evidence type="ECO:0000256" key="1">
    <source>
        <dbReference type="ARBA" id="ARBA00001968"/>
    </source>
</evidence>
<feature type="active site" description="Proton acceptor" evidence="4">
    <location>
        <position position="71"/>
    </location>
</feature>
<gene>
    <name evidence="5" type="primary">maf</name>
    <name evidence="5" type="ORF">G7078_01275</name>
</gene>
<keyword evidence="6" id="KW-1185">Reference proteome</keyword>
<dbReference type="GO" id="GO:0005737">
    <property type="term" value="C:cytoplasm"/>
    <property type="evidence" value="ECO:0007669"/>
    <property type="project" value="UniProtKB-SubCell"/>
</dbReference>
<evidence type="ECO:0000313" key="6">
    <source>
        <dbReference type="Proteomes" id="UP000502502"/>
    </source>
</evidence>
<keyword evidence="4" id="KW-0963">Cytoplasm</keyword>
<dbReference type="SUPFAM" id="SSF52972">
    <property type="entry name" value="ITPase-like"/>
    <property type="match status" value="1"/>
</dbReference>
<dbReference type="PANTHER" id="PTHR43213:SF5">
    <property type="entry name" value="BIFUNCTIONAL DTTP_UTP PYROPHOSPHATASE_METHYLTRANSFERASE PROTEIN-RELATED"/>
    <property type="match status" value="1"/>
</dbReference>
<dbReference type="NCBIfam" id="TIGR00172">
    <property type="entry name" value="maf"/>
    <property type="match status" value="1"/>
</dbReference>
<dbReference type="EC" id="3.6.1.9" evidence="4"/>
<evidence type="ECO:0000256" key="3">
    <source>
        <dbReference type="ARBA" id="ARBA00023080"/>
    </source>
</evidence>
<dbReference type="GO" id="GO:0009117">
    <property type="term" value="P:nucleotide metabolic process"/>
    <property type="evidence" value="ECO:0007669"/>
    <property type="project" value="UniProtKB-KW"/>
</dbReference>
<sequence>MPLILASTSPIRQQMLAQAGVSFLSQAAAIDEAVEKAAHRGDPSLLAEHLAGLKAQSVSVERPDDWVAGSDSVVTVAGRRFDKAADREQAADHLRFFSGKALKLTSAVALARGGQIDWSVADVARLQVRTLSDAFIEDYLDAEWPEVAYCVGVFRLEGPGVQLFESIEGSYFTVLGMPLLPLLGALRDRGVMQA</sequence>
<dbReference type="Gene3D" id="3.90.950.10">
    <property type="match status" value="1"/>
</dbReference>
<evidence type="ECO:0000256" key="4">
    <source>
        <dbReference type="HAMAP-Rule" id="MF_00528"/>
    </source>
</evidence>